<feature type="transmembrane region" description="Helical" evidence="7">
    <location>
        <begin position="368"/>
        <end position="391"/>
    </location>
</feature>
<feature type="transmembrane region" description="Helical" evidence="7">
    <location>
        <begin position="559"/>
        <end position="581"/>
    </location>
</feature>
<keyword evidence="3 7" id="KW-0812">Transmembrane</keyword>
<protein>
    <submittedName>
        <fullName evidence="9">Type II secretion system F protein</fullName>
    </submittedName>
</protein>
<organism evidence="9 10">
    <name type="scientific">Pyrolobus fumarii (strain DSM 11204 / 1A)</name>
    <dbReference type="NCBI Taxonomy" id="694429"/>
    <lineage>
        <taxon>Archaea</taxon>
        <taxon>Thermoproteota</taxon>
        <taxon>Thermoprotei</taxon>
        <taxon>Desulfurococcales</taxon>
        <taxon>Pyrodictiaceae</taxon>
        <taxon>Pyrolobus</taxon>
    </lineage>
</organism>
<feature type="region of interest" description="Disordered" evidence="6">
    <location>
        <begin position="1"/>
        <end position="24"/>
    </location>
</feature>
<feature type="transmembrane region" description="Helical" evidence="7">
    <location>
        <begin position="81"/>
        <end position="104"/>
    </location>
</feature>
<evidence type="ECO:0000256" key="7">
    <source>
        <dbReference type="SAM" id="Phobius"/>
    </source>
</evidence>
<dbReference type="RefSeq" id="WP_014026689.1">
    <property type="nucleotide sequence ID" value="NC_015931.1"/>
</dbReference>
<sequence length="614" mass="66984">MPFLRLSRRKRGEERSAGQPAPPGLIDLTPSRPLSFTEKFDAIAFSAFGDLGARLARTFELERLLAEAGLNVHPAVYGARVIFVTYLAIVAVLLALLPVIYLPLPLPAKLIIAIVLAMIPVYTFLMGLMYPQSKAGERSRRVEYELPFAATYMTTLARGGISIGKIIEKMAESKVFFAMRNEARRIMREVRFFGRDILSAIEYVAARHPNRLFKDFMLGWVSVIRTGGDIVHYLEAKTTTLFEARINAIRVVAERIATFAEAYIIFAVIGSIGFYVFFAAGSLLGIGGGGPQALISFILFSFIVLPLVSLATLVVIGKMLPPSGIKLEKSKRVVLASIPLALVLFFLLTAVTGVLGNIMAGNYDKKTFMLTLVATLVSLEAVAVPTAVAFLSETRGAKGLEHSLASFLRDLAEVRKTGLSPERSLVYVARRDYGRFTWIVRQIAARVAWGFPLRKSTEAVLKRVKDWFTVMILTFLVDAIDVGGGSPITLDTLARFTSVLAELEVDLKRRTRPYVFMPYFGAILTAVATVMVLQFTVQTLTAAPQEALGGLAGFTPEQFWQAATIFSMAVLVNSFMMGMVAGKISARFTEAGFLHAALLTAIVAAVVLALLGGA</sequence>
<dbReference type="PANTHER" id="PTHR35402:SF1">
    <property type="entry name" value="TYPE II SECRETION SYSTEM PROTEIN GSPF DOMAIN-CONTAINING PROTEIN"/>
    <property type="match status" value="1"/>
</dbReference>
<evidence type="ECO:0000256" key="2">
    <source>
        <dbReference type="ARBA" id="ARBA00022475"/>
    </source>
</evidence>
<keyword evidence="2" id="KW-1003">Cell membrane</keyword>
<feature type="compositionally biased region" description="Basic residues" evidence="6">
    <location>
        <begin position="1"/>
        <end position="10"/>
    </location>
</feature>
<keyword evidence="5 7" id="KW-0472">Membrane</keyword>
<keyword evidence="10" id="KW-1185">Reference proteome</keyword>
<evidence type="ECO:0000256" key="4">
    <source>
        <dbReference type="ARBA" id="ARBA00022989"/>
    </source>
</evidence>
<dbReference type="InterPro" id="IPR056569">
    <property type="entry name" value="ArlJ-like"/>
</dbReference>
<dbReference type="Proteomes" id="UP000001037">
    <property type="component" value="Chromosome"/>
</dbReference>
<evidence type="ECO:0000259" key="8">
    <source>
        <dbReference type="Pfam" id="PF00482"/>
    </source>
</evidence>
<reference evidence="9 10" key="1">
    <citation type="journal article" date="2011" name="Stand. Genomic Sci.">
        <title>Complete genome sequence of the hyperthermophilic chemolithoautotroph Pyrolobus fumarii type strain (1A).</title>
        <authorList>
            <person name="Anderson I."/>
            <person name="Goker M."/>
            <person name="Nolan M."/>
            <person name="Lucas S."/>
            <person name="Hammon N."/>
            <person name="Deshpande S."/>
            <person name="Cheng J.F."/>
            <person name="Tapia R."/>
            <person name="Han C."/>
            <person name="Goodwin L."/>
            <person name="Pitluck S."/>
            <person name="Huntemann M."/>
            <person name="Liolios K."/>
            <person name="Ivanova N."/>
            <person name="Pagani I."/>
            <person name="Mavromatis K."/>
            <person name="Ovchinikova G."/>
            <person name="Pati A."/>
            <person name="Chen A."/>
            <person name="Palaniappan K."/>
            <person name="Land M."/>
            <person name="Hauser L."/>
            <person name="Brambilla E.M."/>
            <person name="Huber H."/>
            <person name="Yasawong M."/>
            <person name="Rohde M."/>
            <person name="Spring S."/>
            <person name="Abt B."/>
            <person name="Sikorski J."/>
            <person name="Wirth R."/>
            <person name="Detter J.C."/>
            <person name="Woyke T."/>
            <person name="Bristow J."/>
            <person name="Eisen J.A."/>
            <person name="Markowitz V."/>
            <person name="Hugenholtz P."/>
            <person name="Kyrpides N.C."/>
            <person name="Klenk H.P."/>
            <person name="Lapidus A."/>
        </authorList>
    </citation>
    <scope>NUCLEOTIDE SEQUENCE [LARGE SCALE GENOMIC DNA]</scope>
    <source>
        <strain evidence="10">DSM 11204 / 1A</strain>
    </source>
</reference>
<dbReference type="KEGG" id="pfm:Pyrfu_1147"/>
<evidence type="ECO:0000313" key="9">
    <source>
        <dbReference type="EMBL" id="AEM39012.1"/>
    </source>
</evidence>
<dbReference type="STRING" id="694429.Pyrfu_1147"/>
<feature type="transmembrane region" description="Helical" evidence="7">
    <location>
        <begin position="293"/>
        <end position="321"/>
    </location>
</feature>
<dbReference type="GeneID" id="11138330"/>
<dbReference type="OrthoDB" id="12374at2157"/>
<proteinExistence type="predicted"/>
<gene>
    <name evidence="9" type="ordered locus">Pyrfu_1147</name>
</gene>
<comment type="subcellular location">
    <subcellularLocation>
        <location evidence="1">Cell membrane</location>
        <topology evidence="1">Multi-pass membrane protein</topology>
    </subcellularLocation>
</comment>
<dbReference type="PANTHER" id="PTHR35402">
    <property type="entry name" value="INTEGRAL MEMBRANE PROTEIN-RELATED"/>
    <property type="match status" value="1"/>
</dbReference>
<accession>G0EFI8</accession>
<evidence type="ECO:0000256" key="6">
    <source>
        <dbReference type="SAM" id="MobiDB-lite"/>
    </source>
</evidence>
<feature type="transmembrane region" description="Helical" evidence="7">
    <location>
        <begin position="516"/>
        <end position="539"/>
    </location>
</feature>
<feature type="transmembrane region" description="Helical" evidence="7">
    <location>
        <begin position="333"/>
        <end position="356"/>
    </location>
</feature>
<dbReference type="HOGENOM" id="CLU_030780_0_0_2"/>
<feature type="transmembrane region" description="Helical" evidence="7">
    <location>
        <begin position="263"/>
        <end position="287"/>
    </location>
</feature>
<name>G0EFI8_PYRF1</name>
<evidence type="ECO:0000256" key="3">
    <source>
        <dbReference type="ARBA" id="ARBA00022692"/>
    </source>
</evidence>
<feature type="transmembrane region" description="Helical" evidence="7">
    <location>
        <begin position="593"/>
        <end position="612"/>
    </location>
</feature>
<feature type="transmembrane region" description="Helical" evidence="7">
    <location>
        <begin position="110"/>
        <end position="131"/>
    </location>
</feature>
<dbReference type="eggNOG" id="arCOG01808">
    <property type="taxonomic scope" value="Archaea"/>
</dbReference>
<dbReference type="AlphaFoldDB" id="G0EFI8"/>
<dbReference type="InParanoid" id="G0EFI8"/>
<keyword evidence="4 7" id="KW-1133">Transmembrane helix</keyword>
<evidence type="ECO:0000256" key="5">
    <source>
        <dbReference type="ARBA" id="ARBA00023136"/>
    </source>
</evidence>
<feature type="domain" description="Type II secretion system protein GspF" evidence="8">
    <location>
        <begin position="150"/>
        <end position="276"/>
    </location>
</feature>
<dbReference type="EMBL" id="CP002838">
    <property type="protein sequence ID" value="AEM39012.1"/>
    <property type="molecule type" value="Genomic_DNA"/>
</dbReference>
<dbReference type="GO" id="GO:0005886">
    <property type="term" value="C:plasma membrane"/>
    <property type="evidence" value="ECO:0007669"/>
    <property type="project" value="UniProtKB-SubCell"/>
</dbReference>
<feature type="domain" description="Type II secretion system protein GspF" evidence="8">
    <location>
        <begin position="407"/>
        <end position="533"/>
    </location>
</feature>
<evidence type="ECO:0000313" key="10">
    <source>
        <dbReference type="Proteomes" id="UP000001037"/>
    </source>
</evidence>
<evidence type="ECO:0000256" key="1">
    <source>
        <dbReference type="ARBA" id="ARBA00004651"/>
    </source>
</evidence>
<dbReference type="Pfam" id="PF00482">
    <property type="entry name" value="T2SSF"/>
    <property type="match status" value="2"/>
</dbReference>
<dbReference type="InterPro" id="IPR018076">
    <property type="entry name" value="T2SS_GspF_dom"/>
</dbReference>